<reference evidence="6" key="1">
    <citation type="journal article" date="2019" name="Int. J. Syst. Evol. Microbiol.">
        <title>The Global Catalogue of Microorganisms (GCM) 10K type strain sequencing project: providing services to taxonomists for standard genome sequencing and annotation.</title>
        <authorList>
            <consortium name="The Broad Institute Genomics Platform"/>
            <consortium name="The Broad Institute Genome Sequencing Center for Infectious Disease"/>
            <person name="Wu L."/>
            <person name="Ma J."/>
        </authorList>
    </citation>
    <scope>NUCLEOTIDE SEQUENCE [LARGE SCALE GENOMIC DNA]</scope>
    <source>
        <strain evidence="6">CCUG 56401</strain>
    </source>
</reference>
<accession>A0ABW3FQF1</accession>
<evidence type="ECO:0000313" key="5">
    <source>
        <dbReference type="EMBL" id="MFD0919265.1"/>
    </source>
</evidence>
<protein>
    <submittedName>
        <fullName evidence="5">O-methyltransferase</fullName>
        <ecNumber evidence="5">2.1.1.-</ecNumber>
    </submittedName>
</protein>
<dbReference type="Proteomes" id="UP001597018">
    <property type="component" value="Unassembled WGS sequence"/>
</dbReference>
<dbReference type="GO" id="GO:0032259">
    <property type="term" value="P:methylation"/>
    <property type="evidence" value="ECO:0007669"/>
    <property type="project" value="UniProtKB-KW"/>
</dbReference>
<evidence type="ECO:0000256" key="2">
    <source>
        <dbReference type="ARBA" id="ARBA00022679"/>
    </source>
</evidence>
<dbReference type="CDD" id="cd02440">
    <property type="entry name" value="AdoMet_MTases"/>
    <property type="match status" value="1"/>
</dbReference>
<evidence type="ECO:0000256" key="4">
    <source>
        <dbReference type="SAM" id="MobiDB-lite"/>
    </source>
</evidence>
<dbReference type="PROSITE" id="PS51682">
    <property type="entry name" value="SAM_OMT_I"/>
    <property type="match status" value="1"/>
</dbReference>
<keyword evidence="1 5" id="KW-0489">Methyltransferase</keyword>
<evidence type="ECO:0000256" key="1">
    <source>
        <dbReference type="ARBA" id="ARBA00022603"/>
    </source>
</evidence>
<name>A0ABW3FQF1_9PSEU</name>
<comment type="caution">
    <text evidence="5">The sequence shown here is derived from an EMBL/GenBank/DDBJ whole genome shotgun (WGS) entry which is preliminary data.</text>
</comment>
<proteinExistence type="predicted"/>
<keyword evidence="3" id="KW-0949">S-adenosyl-L-methionine</keyword>
<dbReference type="InterPro" id="IPR002935">
    <property type="entry name" value="SAM_O-MeTrfase"/>
</dbReference>
<organism evidence="5 6">
    <name type="scientific">Saccharopolyspora rosea</name>
    <dbReference type="NCBI Taxonomy" id="524884"/>
    <lineage>
        <taxon>Bacteria</taxon>
        <taxon>Bacillati</taxon>
        <taxon>Actinomycetota</taxon>
        <taxon>Actinomycetes</taxon>
        <taxon>Pseudonocardiales</taxon>
        <taxon>Pseudonocardiaceae</taxon>
        <taxon>Saccharopolyspora</taxon>
    </lineage>
</organism>
<dbReference type="EC" id="2.1.1.-" evidence="5"/>
<dbReference type="PANTHER" id="PTHR43167:SF1">
    <property type="entry name" value="PUTATIVE (AFU_ORTHOLOGUE AFUA_6G01830)-RELATED"/>
    <property type="match status" value="1"/>
</dbReference>
<dbReference type="PANTHER" id="PTHR43167">
    <property type="entry name" value="PUTATIVE (AFU_ORTHOLOGUE AFUA_6G01830)-RELATED"/>
    <property type="match status" value="1"/>
</dbReference>
<gene>
    <name evidence="5" type="ORF">ACFQ16_05875</name>
</gene>
<evidence type="ECO:0000256" key="3">
    <source>
        <dbReference type="ARBA" id="ARBA00022691"/>
    </source>
</evidence>
<sequence length="193" mass="20083">MIPETPVDAGPLGRDEVRRRLSGQSSAEDVPIAASPMHVLRFLAAVLRARTAVEVGTGSGESALWLLSGMVPDGVLTSIDVDPTAQRRARAALADAGVPAGRTRLIAGVATEVLPRLTEGGYDLVSVSTATTEHARYLQLGVRLLRQGGVIVFAGVRATPAHRDLFRAVEEDEGLVPIGLPVGPGLLAVAKTA</sequence>
<evidence type="ECO:0000313" key="6">
    <source>
        <dbReference type="Proteomes" id="UP001597018"/>
    </source>
</evidence>
<dbReference type="EMBL" id="JBHTIW010000002">
    <property type="protein sequence ID" value="MFD0919265.1"/>
    <property type="molecule type" value="Genomic_DNA"/>
</dbReference>
<keyword evidence="2 5" id="KW-0808">Transferase</keyword>
<dbReference type="Pfam" id="PF01596">
    <property type="entry name" value="Methyltransf_3"/>
    <property type="match status" value="1"/>
</dbReference>
<feature type="region of interest" description="Disordered" evidence="4">
    <location>
        <begin position="1"/>
        <end position="28"/>
    </location>
</feature>
<dbReference type="RefSeq" id="WP_380756849.1">
    <property type="nucleotide sequence ID" value="NZ_BAABLT010000019.1"/>
</dbReference>
<dbReference type="SUPFAM" id="SSF53335">
    <property type="entry name" value="S-adenosyl-L-methionine-dependent methyltransferases"/>
    <property type="match status" value="1"/>
</dbReference>
<dbReference type="InterPro" id="IPR029063">
    <property type="entry name" value="SAM-dependent_MTases_sf"/>
</dbReference>
<dbReference type="Gene3D" id="3.40.50.150">
    <property type="entry name" value="Vaccinia Virus protein VP39"/>
    <property type="match status" value="1"/>
</dbReference>
<keyword evidence="6" id="KW-1185">Reference proteome</keyword>
<dbReference type="GO" id="GO:0008168">
    <property type="term" value="F:methyltransferase activity"/>
    <property type="evidence" value="ECO:0007669"/>
    <property type="project" value="UniProtKB-KW"/>
</dbReference>